<dbReference type="InterPro" id="IPR001034">
    <property type="entry name" value="DeoR_HTH"/>
</dbReference>
<evidence type="ECO:0000256" key="4">
    <source>
        <dbReference type="ARBA" id="ARBA00023125"/>
    </source>
</evidence>
<evidence type="ECO:0000256" key="5">
    <source>
        <dbReference type="ARBA" id="ARBA00023163"/>
    </source>
</evidence>
<dbReference type="RefSeq" id="WP_067939032.1">
    <property type="nucleotide sequence ID" value="NZ_CP014228.1"/>
</dbReference>
<accession>A0A0X8JDE7</accession>
<proteinExistence type="predicted"/>
<dbReference type="PRINTS" id="PR00037">
    <property type="entry name" value="HTHLACR"/>
</dbReference>
<dbReference type="STRING" id="111015.AXF14_00545"/>
<keyword evidence="4" id="KW-0238">DNA-binding</keyword>
<protein>
    <recommendedName>
        <fullName evidence="1">Lactose phosphotransferase system repressor</fullName>
    </recommendedName>
</protein>
<dbReference type="SUPFAM" id="SSF100950">
    <property type="entry name" value="NagB/RpiA/CoA transferase-like"/>
    <property type="match status" value="1"/>
</dbReference>
<dbReference type="InterPro" id="IPR036388">
    <property type="entry name" value="WH-like_DNA-bd_sf"/>
</dbReference>
<evidence type="ECO:0000256" key="3">
    <source>
        <dbReference type="ARBA" id="ARBA00023015"/>
    </source>
</evidence>
<sequence>MTSTSPGAHTERKRQILRALSPTTALSVNALARLTGVSGVTIRRDLASLAAEGLVTRVHGGALRAPLRGAPQPISLRRTEDVEAKRVLARATAAMIEDGESVIIDNGTTCELVAAELVGRDIRVLCLSLSAAVTLASTPGPIVSVPGGAVETDTLAMLTTPAVDAVRRFRADVGVLGACATSLASGLTCTEDYDATLKAAIIASSARRLMPATPRKLTRSSTYRFGDLADLDALLTTSEVDGETVADLREAGVAVELLEV</sequence>
<dbReference type="InterPro" id="IPR036390">
    <property type="entry name" value="WH_DNA-bd_sf"/>
</dbReference>
<keyword evidence="3" id="KW-0805">Transcription regulation</keyword>
<dbReference type="PROSITE" id="PS00894">
    <property type="entry name" value="HTH_DEOR_1"/>
    <property type="match status" value="1"/>
</dbReference>
<dbReference type="OrthoDB" id="7688673at2"/>
<dbReference type="Gene3D" id="1.10.10.10">
    <property type="entry name" value="Winged helix-like DNA-binding domain superfamily/Winged helix DNA-binding domain"/>
    <property type="match status" value="1"/>
</dbReference>
<keyword evidence="9" id="KW-1185">Reference proteome</keyword>
<evidence type="ECO:0000313" key="8">
    <source>
        <dbReference type="EMBL" id="AMD86368.1"/>
    </source>
</evidence>
<dbReference type="Pfam" id="PF08220">
    <property type="entry name" value="HTH_DeoR"/>
    <property type="match status" value="1"/>
</dbReference>
<gene>
    <name evidence="8" type="ORF">AXF14_00545</name>
</gene>
<dbReference type="Pfam" id="PF00455">
    <property type="entry name" value="DeoRC"/>
    <property type="match status" value="1"/>
</dbReference>
<dbReference type="PANTHER" id="PTHR30363:SF4">
    <property type="entry name" value="GLYCEROL-3-PHOSPHATE REGULON REPRESSOR"/>
    <property type="match status" value="1"/>
</dbReference>
<evidence type="ECO:0000259" key="7">
    <source>
        <dbReference type="PROSITE" id="PS51000"/>
    </source>
</evidence>
<dbReference type="GO" id="GO:0003677">
    <property type="term" value="F:DNA binding"/>
    <property type="evidence" value="ECO:0007669"/>
    <property type="project" value="UniProtKB-KW"/>
</dbReference>
<keyword evidence="5" id="KW-0804">Transcription</keyword>
<dbReference type="SMART" id="SM01134">
    <property type="entry name" value="DeoRC"/>
    <property type="match status" value="1"/>
</dbReference>
<dbReference type="Proteomes" id="UP000065220">
    <property type="component" value="Chromosome"/>
</dbReference>
<evidence type="ECO:0000256" key="6">
    <source>
        <dbReference type="ARBA" id="ARBA00024937"/>
    </source>
</evidence>
<dbReference type="GO" id="GO:0003700">
    <property type="term" value="F:DNA-binding transcription factor activity"/>
    <property type="evidence" value="ECO:0007669"/>
    <property type="project" value="InterPro"/>
</dbReference>
<reference evidence="9" key="1">
    <citation type="submission" date="2016-02" db="EMBL/GenBank/DDBJ databases">
        <authorList>
            <person name="Holder M.E."/>
            <person name="Ajami N.J."/>
            <person name="Petrosino J.F."/>
        </authorList>
    </citation>
    <scope>NUCLEOTIDE SEQUENCE [LARGE SCALE GENOMIC DNA]</scope>
    <source>
        <strain evidence="9">CCUG 36733</strain>
    </source>
</reference>
<dbReference type="InterPro" id="IPR037171">
    <property type="entry name" value="NagB/RpiA_transferase-like"/>
</dbReference>
<feature type="domain" description="HTH deoR-type" evidence="7">
    <location>
        <begin position="9"/>
        <end position="64"/>
    </location>
</feature>
<organism evidence="8 9">
    <name type="scientific">Actinomyces radicidentis</name>
    <dbReference type="NCBI Taxonomy" id="111015"/>
    <lineage>
        <taxon>Bacteria</taxon>
        <taxon>Bacillati</taxon>
        <taxon>Actinomycetota</taxon>
        <taxon>Actinomycetes</taxon>
        <taxon>Actinomycetales</taxon>
        <taxon>Actinomycetaceae</taxon>
        <taxon>Actinomyces</taxon>
    </lineage>
</organism>
<dbReference type="KEGG" id="ard:AXF14_00545"/>
<dbReference type="InterPro" id="IPR018356">
    <property type="entry name" value="Tscrpt_reg_HTH_DeoR_CS"/>
</dbReference>
<dbReference type="PROSITE" id="PS51000">
    <property type="entry name" value="HTH_DEOR_2"/>
    <property type="match status" value="1"/>
</dbReference>
<dbReference type="SUPFAM" id="SSF46785">
    <property type="entry name" value="Winged helix' DNA-binding domain"/>
    <property type="match status" value="1"/>
</dbReference>
<dbReference type="PANTHER" id="PTHR30363">
    <property type="entry name" value="HTH-TYPE TRANSCRIPTIONAL REGULATOR SRLR-RELATED"/>
    <property type="match status" value="1"/>
</dbReference>
<dbReference type="AlphaFoldDB" id="A0A0X8JDE7"/>
<dbReference type="SMART" id="SM00420">
    <property type="entry name" value="HTH_DEOR"/>
    <property type="match status" value="1"/>
</dbReference>
<evidence type="ECO:0000313" key="9">
    <source>
        <dbReference type="Proteomes" id="UP000065220"/>
    </source>
</evidence>
<evidence type="ECO:0000256" key="1">
    <source>
        <dbReference type="ARBA" id="ARBA00021390"/>
    </source>
</evidence>
<evidence type="ECO:0000256" key="2">
    <source>
        <dbReference type="ARBA" id="ARBA00022491"/>
    </source>
</evidence>
<name>A0A0X8JDE7_ACTRD</name>
<dbReference type="EMBL" id="CP014228">
    <property type="protein sequence ID" value="AMD86368.1"/>
    <property type="molecule type" value="Genomic_DNA"/>
</dbReference>
<dbReference type="InterPro" id="IPR050313">
    <property type="entry name" value="Carb_Metab_HTH_regulators"/>
</dbReference>
<dbReference type="InterPro" id="IPR014036">
    <property type="entry name" value="DeoR-like_C"/>
</dbReference>
<comment type="function">
    <text evidence="6">Repressor of the lactose catabolism operon. Galactose-6-phosphate is the inducer.</text>
</comment>
<keyword evidence="2" id="KW-0678">Repressor</keyword>